<reference evidence="1 2" key="1">
    <citation type="submission" date="2024-09" db="EMBL/GenBank/DDBJ databases">
        <title>Floridaenema gen nov. (Aerosakkonemataceae, Aerosakkonematales ord. nov., Cyanobacteria) from benthic tropical and subtropical fresh waters, with the description of four new species.</title>
        <authorList>
            <person name="Moretto J.A."/>
            <person name="Berthold D.E."/>
            <person name="Lefler F.W."/>
            <person name="Huang I.-S."/>
            <person name="Laughinghouse H. IV."/>
        </authorList>
    </citation>
    <scope>NUCLEOTIDE SEQUENCE [LARGE SCALE GENOMIC DNA]</scope>
    <source>
        <strain evidence="1 2">BLCC-F50</strain>
    </source>
</reference>
<protein>
    <submittedName>
        <fullName evidence="1">Uncharacterized protein</fullName>
    </submittedName>
</protein>
<dbReference type="RefSeq" id="WP_413266251.1">
    <property type="nucleotide sequence ID" value="NZ_JBHFNR010000207.1"/>
</dbReference>
<comment type="caution">
    <text evidence="1">The sequence shown here is derived from an EMBL/GenBank/DDBJ whole genome shotgun (WGS) entry which is preliminary data.</text>
</comment>
<proteinExistence type="predicted"/>
<evidence type="ECO:0000313" key="2">
    <source>
        <dbReference type="Proteomes" id="UP001576784"/>
    </source>
</evidence>
<name>A0ABV4XZG3_9CYAN</name>
<organism evidence="1 2">
    <name type="scientific">Floridaenema flaviceps BLCC-F50</name>
    <dbReference type="NCBI Taxonomy" id="3153642"/>
    <lineage>
        <taxon>Bacteria</taxon>
        <taxon>Bacillati</taxon>
        <taxon>Cyanobacteriota</taxon>
        <taxon>Cyanophyceae</taxon>
        <taxon>Oscillatoriophycideae</taxon>
        <taxon>Aerosakkonematales</taxon>
        <taxon>Aerosakkonemataceae</taxon>
        <taxon>Floridanema</taxon>
        <taxon>Floridanema flaviceps</taxon>
    </lineage>
</organism>
<keyword evidence="2" id="KW-1185">Reference proteome</keyword>
<dbReference type="Proteomes" id="UP001576784">
    <property type="component" value="Unassembled WGS sequence"/>
</dbReference>
<gene>
    <name evidence="1" type="ORF">ACE1CI_27255</name>
</gene>
<evidence type="ECO:0000313" key="1">
    <source>
        <dbReference type="EMBL" id="MFB2896628.1"/>
    </source>
</evidence>
<accession>A0ABV4XZG3</accession>
<dbReference type="EMBL" id="JBHFNR010000207">
    <property type="protein sequence ID" value="MFB2896628.1"/>
    <property type="molecule type" value="Genomic_DNA"/>
</dbReference>
<sequence length="61" mass="7023">MTTPTLFELRQRRQRSNDVINYQATVALSKRVTTGRIQGESVDEQRQSQNLRVITGIEFGK</sequence>